<name>X5DMI5_9CORY</name>
<dbReference type="SMART" id="SM00849">
    <property type="entry name" value="Lactamase_B"/>
    <property type="match status" value="1"/>
</dbReference>
<dbReference type="EMBL" id="CP006842">
    <property type="protein sequence ID" value="AHW64308.1"/>
    <property type="molecule type" value="Genomic_DNA"/>
</dbReference>
<protein>
    <recommendedName>
        <fullName evidence="1">Metallo-beta-lactamase domain-containing protein</fullName>
    </recommendedName>
</protein>
<dbReference type="SUPFAM" id="SSF56281">
    <property type="entry name" value="Metallo-hydrolase/oxidoreductase"/>
    <property type="match status" value="1"/>
</dbReference>
<evidence type="ECO:0000313" key="2">
    <source>
        <dbReference type="EMBL" id="AHW64308.1"/>
    </source>
</evidence>
<dbReference type="InterPro" id="IPR001279">
    <property type="entry name" value="Metallo-B-lactamas"/>
</dbReference>
<dbReference type="HOGENOM" id="CLU_030571_5_4_11"/>
<sequence length="210" mass="22228">MESAQITTTTVGPMGNNCYLVSAGGDALLIDAADDAQRLLAVAADADVQITDVLTTHRHHDHVQALAEVLAATGARHHASAQDAPEIPATVDRTWGHDPDSDTPEIFTTSSPALNALGMQLILLRGHTAGGLGVILPRPDGPDDLFSGDSLFPGGVGKTETTEDFTSLLTDVSRRCFSLPDTARVHPGHGDSTTIGTERPHLEEWRARGW</sequence>
<dbReference type="Proteomes" id="UP000023703">
    <property type="component" value="Chromosome"/>
</dbReference>
<accession>X5DMI5</accession>
<gene>
    <name evidence="2" type="ORF">CGLY_09315</name>
</gene>
<dbReference type="InterPro" id="IPR036866">
    <property type="entry name" value="RibonucZ/Hydroxyglut_hydro"/>
</dbReference>
<dbReference type="CDD" id="cd06262">
    <property type="entry name" value="metallo-hydrolase-like_MBL-fold"/>
    <property type="match status" value="1"/>
</dbReference>
<dbReference type="KEGG" id="cgy:CGLY_09315"/>
<dbReference type="Gene3D" id="3.60.15.10">
    <property type="entry name" value="Ribonuclease Z/Hydroxyacylglutathione hydrolase-like"/>
    <property type="match status" value="1"/>
</dbReference>
<reference evidence="2 3" key="1">
    <citation type="journal article" date="2015" name="Int. J. Syst. Evol. Microbiol.">
        <title>Revisiting Corynebacterium glyciniphilum (ex Kubota et al., 1972) sp. nov., nom. rev., isolated from putrefied banana.</title>
        <authorList>
            <person name="Al-Dilaimi A."/>
            <person name="Bednarz H."/>
            <person name="Lomker A."/>
            <person name="Niehaus K."/>
            <person name="Kalinowski J."/>
            <person name="Ruckert C."/>
        </authorList>
    </citation>
    <scope>NUCLEOTIDE SEQUENCE [LARGE SCALE GENOMIC DNA]</scope>
    <source>
        <strain evidence="2">AJ 3170</strain>
    </source>
</reference>
<dbReference type="Pfam" id="PF00753">
    <property type="entry name" value="Lactamase_B"/>
    <property type="match status" value="1"/>
</dbReference>
<keyword evidence="3" id="KW-1185">Reference proteome</keyword>
<dbReference type="PANTHER" id="PTHR46233">
    <property type="entry name" value="HYDROXYACYLGLUTATHIONE HYDROLASE GLOC"/>
    <property type="match status" value="1"/>
</dbReference>
<dbReference type="PANTHER" id="PTHR46233:SF1">
    <property type="entry name" value="CONSERVED PROTEIN"/>
    <property type="match status" value="1"/>
</dbReference>
<dbReference type="RefSeq" id="WP_227590233.1">
    <property type="nucleotide sequence ID" value="NZ_CP006842.1"/>
</dbReference>
<dbReference type="AlphaFoldDB" id="X5DMI5"/>
<dbReference type="InterPro" id="IPR051453">
    <property type="entry name" value="MBL_Glyoxalase_II"/>
</dbReference>
<feature type="domain" description="Metallo-beta-lactamase" evidence="1">
    <location>
        <begin position="15"/>
        <end position="189"/>
    </location>
</feature>
<dbReference type="STRING" id="1404245.CGLY_09315"/>
<evidence type="ECO:0000313" key="3">
    <source>
        <dbReference type="Proteomes" id="UP000023703"/>
    </source>
</evidence>
<dbReference type="eggNOG" id="COG0491">
    <property type="taxonomic scope" value="Bacteria"/>
</dbReference>
<proteinExistence type="predicted"/>
<evidence type="ECO:0000259" key="1">
    <source>
        <dbReference type="SMART" id="SM00849"/>
    </source>
</evidence>
<organism evidence="2 3">
    <name type="scientific">Corynebacterium glyciniphilum AJ 3170</name>
    <dbReference type="NCBI Taxonomy" id="1404245"/>
    <lineage>
        <taxon>Bacteria</taxon>
        <taxon>Bacillati</taxon>
        <taxon>Actinomycetota</taxon>
        <taxon>Actinomycetes</taxon>
        <taxon>Mycobacteriales</taxon>
        <taxon>Corynebacteriaceae</taxon>
        <taxon>Corynebacterium</taxon>
    </lineage>
</organism>